<organism evidence="1 2">
    <name type="scientific">Diphasiastrum complanatum</name>
    <name type="common">Issler's clubmoss</name>
    <name type="synonym">Lycopodium complanatum</name>
    <dbReference type="NCBI Taxonomy" id="34168"/>
    <lineage>
        <taxon>Eukaryota</taxon>
        <taxon>Viridiplantae</taxon>
        <taxon>Streptophyta</taxon>
        <taxon>Embryophyta</taxon>
        <taxon>Tracheophyta</taxon>
        <taxon>Lycopodiopsida</taxon>
        <taxon>Lycopodiales</taxon>
        <taxon>Lycopodiaceae</taxon>
        <taxon>Lycopodioideae</taxon>
        <taxon>Diphasiastrum</taxon>
    </lineage>
</organism>
<accession>A0ACC2B626</accession>
<keyword evidence="2" id="KW-1185">Reference proteome</keyword>
<proteinExistence type="predicted"/>
<sequence>MNFVRGVADFLRKGSLVQGAGGGGLKTSDLEVQIENSSLPPQSWPELQFSKHGDEENLDSLWKGYQEASSQDETQKALEAFLVKFNEYFKNWRTTDSHNAVTLDSLSTGVIQPLVDHEKHEGSDIVDASAEKTVNFEGCVYGHPTRVVVGLVQELKALAKTITEMHFSSEKDPFLMPQALEIGILLLDALAIVTRSSHNRIIFSFFGGLQILMALMKATVVNLKTVATVITSDLEPISSSAVCLSFLHNVLVNIVSITSNFIAAEVSSLETSFSLTDSQPSQISDPDAVDISETFDLELASSSRSSRIGIGKSMQRRSFPKGNWAGNVPSSSPLFETGGLNWFVELLRILRRLCLKGAIGDLILEQLTLRTLEKAIKLDTRTQNHFRSIGGLDVLLEGLGNPLKAGLDKVPAINFGKSRCRVDMCEILDTQILSFEVLRAAVFRNTASLQYVRDSGGLKKLSETIQWAAFSLPKFRSGEFNSLGSVLDVAPTGMFSYTINMPNVLEPTERRKSWLDGLDGKERLSDYMNINGLNFQVDRLCKTLCSFLFPTDSIPYIGALPVGNDAIGVSGSYWEVATRSILDVLLLVFRSHESSEKSVENPKKPRVTTSSLQHYFLDIFKKLLAMSPTTLRLFREEGVWALMFSEYFFYFKFVSDKVSSQADPGETLGCMPNLELQIESRKSFTSVVALDAEPLQLEVISFLELAATINGCTDNLLECSSLIQALEQCQQDPAIVTMLVKSLHRILQLAAEPTVSAFHTLDMLSVFSNLVVLEMEISTTVIGEVVQHCLIKQKDYASPPREHSRQAKAALFALFDDYLSVSEQAQVDALHNLRLLDILLGLLRDESSRDFALRHVLNLMKLPGNVDGKHDDQLRLCTKYLETLSEVHSEKHDGGVNTIMKMLSGIQDVLQSDCKYYQALFQEGECFVHIVSLLNKVHSEEVGADLSLEVLLTLRHLLSGNEISKLAFRELVGPDYRTLEMMLRNNHYGHPSRALLFSVLDMIMECDFDVHLSMVIENEDAVILFFKLLQQCTGSLLFDGLDTFHKLLEDSTANQASCAKSGLLSLLLDWFFEAQDPGLVVKLADLIRLLGSHSICGTEMRKIFFLLCNIKNGSKLESGKLLLNTFKRMLTNEGPAVFFELNGRNSGIVVTTPLRFPNRGFTFTCWARVEGFSSDYRIRGSAKMSLFSFLTQSGKGYMTSIGEDELVFESITHKRQCATVGIKLKPKQWHFLCIAHASGHSLSSASDLSVFVDGYLAGSEKLRYPKLSELLTRCTIAASSPHPESGGKDIQYFSGKYTAPFCGQLGPLYFFNEALSPDQVYHIYLLGPGYMYSFLSNEVGCNLESNAVKSVMDPKDGLASKVIFGYNAQASTGRCLYDVSPALEHMAVEESHEATILEGTKLCYRHLVQDSINCVGGVTVFFPLITHSEQLGWQNFHHFYEVDAADEAERHQEDHLQLRTSLDTFDDNIAVSVVEVIRAILAGKFSNQQFMHYTSGLSILGYLLKSLPPGQLTLSMVSALDALLNTFALASGLNLSKALVAETISEIYLNMHIWIHASYVVQREILVSLLNYSQKNSPEVRAVCGFSRILDMIHQFYWEKPISHKASTSRTLWDQVKRTSTRDRLTQQEVAHLRSLVLAIAKEVLRDGITLSELKALIFYLEASEDDVCVEDVLQALLELLAFVPFVTTFSDNIRNLGGCQIFLGLLTRQARKLPGADNLVVSELDDLQSDAISLLGLRLFSVLLTSMPAEKKVTRIFNLSGTGSRLSLEQQQAEKLKLASLWDALSEKVLMLRFTVTLCSTLFDILLGGAIFPEVHGGISLEVAHDGEVHGFKSLTSTQITVPQMLGIILKFFLTCDGSVMRTSVLKCIHQLLEKNPRNSEVLVQESAWQDWFFAVMVSGLKRKKQCLNEGAAETLRLLDMEKLYIRKILAIIHMHCVCNLKGGWQHLERTVNFVHMYSDQGMLSRFDLLCNILSDLIEEIIRTCPGQAALTAQPCRDNILYAISLIDELSVKDTFEFLPFPGDAFTEESVDGNFLSGGYVDLGFATILKSESRRGSREESEILSGVGYNGRRLSSIIQAKASETCKEENAESEGTCWHLYDSLWSLLTAFYSAQSRAGTGVAPAGPTLGQRARGLVESLNVPASEMAAAVVSGGLGSVVGINLPIRLVDKAIKLRAEKCPRVVFRLVLLYLYKADLQAASHCVQQFISILPGIFSPENEAMKNRLHLFLWSLLDARAQVGSLNDGARFHIISQLIKEILEQGKGMLTLSLVEKDKAYSDIAYEETASVHGLLQQDRVLSAVKDEAKRLKASLKSRTKEVESLNKELNEASVVALQQGRILEDQAKTILKSIYSSEVVHRTAYQLAYDEEQQATANRWCHMFRNLTDERGPWSPVAFPNNSLKWWKLDKTEDPSRRRVKLKRNYHFNEDLIRPRISITAEGSENSSEFTGMEVQESTDDHVFEKAESLSMKGTSRKITDDESEPTEDEISGSVDGKSSKVIDNSSVSCQSHVEPVKNIIPKKSDDDEESTLAGHADVGEEEVVMSVSCVLVAPRRKVAGRLEIMLTSLHFYGEFVVEGSGVSSVFSSSCDLSYRDCSDEGSHEEVKYKGEREYADPQKLAAKSFEMSDKITGGCNAVESSFGHGRKFQNVKRHKRWNISQITAIHETRYLLQHTAIEIYFSCSISPVFFNFKSHKCAKKVAAKVASQRNGSNLGKVSGQRKEDSIYIVNRRKASDLAEKARECWRRRELSNFEYLMALNTLAGRSYSDLTQYPIFPWIIADYTSEELDFSKPSTYRDLSKPVGALDEKRFKVFEERYHNFTDPDIPSFYYGSHYSSMGIVLFYLLRLEPFTSLHQNLQGGKFDHADRLFHSIAGAYANCLSNTSDVKELIPEFFYMPEFLTNDNQYFFGVKQDGEKIGDVALPLWAKGSPEEFVRKNREALESEHVSGILNQWIDLIFGYKQRGRPAVEAANVFYHLTYEGAADLDALTDPRQRAAIEDQIASFGQTPMQLFRKKHPKRGPPTPASHPLYYAPASITLTSCITSTTLLHGLIPSTQSSSLLFVGLVDGKVVTVSSGLIAGVRLWLTPPLQGGGNFTFSSSQDPFFGVGPDVLSPRRIAGAVVENTELSSQCFELLQVHSSCFLLTCGHWDHSFKVVSLSDGHMVQSNLQHKDVITCISVASDGAVVVTGSRDTTVMVWDVEPSVSLFSKKGLRDEQESSDRAGKQDLILSDKPRHILCGHDDTVTSVAVRIELDLVISGSKDASCIFHTLREGRYVRSLRHPKGNTISKLAISQHGRVVLYSADDLCIRLCSVNGKWLACAETNGRLNCMKISSCGESLVHGGDQGQIFVRNMHSLDIVRRYDGTGVAITTLFVTPEDCFLVGTQDGSLLVYSIELYSRRKSGMLQSIRSRSLMPGS</sequence>
<reference evidence="2" key="1">
    <citation type="journal article" date="2024" name="Proc. Natl. Acad. Sci. U.S.A.">
        <title>Extraordinary preservation of gene collinearity over three hundred million years revealed in homosporous lycophytes.</title>
        <authorList>
            <person name="Li C."/>
            <person name="Wickell D."/>
            <person name="Kuo L.Y."/>
            <person name="Chen X."/>
            <person name="Nie B."/>
            <person name="Liao X."/>
            <person name="Peng D."/>
            <person name="Ji J."/>
            <person name="Jenkins J."/>
            <person name="Williams M."/>
            <person name="Shu S."/>
            <person name="Plott C."/>
            <person name="Barry K."/>
            <person name="Rajasekar S."/>
            <person name="Grimwood J."/>
            <person name="Han X."/>
            <person name="Sun S."/>
            <person name="Hou Z."/>
            <person name="He W."/>
            <person name="Dai G."/>
            <person name="Sun C."/>
            <person name="Schmutz J."/>
            <person name="Leebens-Mack J.H."/>
            <person name="Li F.W."/>
            <person name="Wang L."/>
        </authorList>
    </citation>
    <scope>NUCLEOTIDE SEQUENCE [LARGE SCALE GENOMIC DNA]</scope>
    <source>
        <strain evidence="2">cv. PW_Plant_1</strain>
    </source>
</reference>
<protein>
    <submittedName>
        <fullName evidence="1">Uncharacterized protein</fullName>
    </submittedName>
</protein>
<comment type="caution">
    <text evidence="1">The sequence shown here is derived from an EMBL/GenBank/DDBJ whole genome shotgun (WGS) entry which is preliminary data.</text>
</comment>
<evidence type="ECO:0000313" key="2">
    <source>
        <dbReference type="Proteomes" id="UP001162992"/>
    </source>
</evidence>
<name>A0ACC2B626_DIPCM</name>
<dbReference type="Proteomes" id="UP001162992">
    <property type="component" value="Chromosome 17"/>
</dbReference>
<evidence type="ECO:0000313" key="1">
    <source>
        <dbReference type="EMBL" id="KAJ7525243.1"/>
    </source>
</evidence>
<gene>
    <name evidence="1" type="ORF">O6H91_17G043300</name>
</gene>
<dbReference type="EMBL" id="CM055108">
    <property type="protein sequence ID" value="KAJ7525243.1"/>
    <property type="molecule type" value="Genomic_DNA"/>
</dbReference>